<sequence length="524" mass="57613">MVVVTRQHEERIFPLNNAPLSPEEDTVVPLSLLDATTANFSVTGAIWFLEKAEDGHGNRHELNERLKGALAITLKSYPQCAGRLELVPYDEGRQFGRLQIRFNCLQDPGVDFLTAESHDTLDDLISRDLCHAPYKDMHRLELNAFTPPTELAAPLRDDPNAIKPAMAVQMTQLACGGTVLAVKMAHPLGDAHTLATFVNDWARVSRAIAANSPLPNLSPLFDPSRLDTLAAGDVKKPESDSDIIQAALNLPLHRYDWWTSADGCPWPIEPPGPFKSQSLKPAGNPMPWSEWDVSAPVSHFVLHFTPAQVQTLHAAASSQGAPKISTHDAVLAHIWSGISRARHADRGIAHGPVHCDLVYGLRDRLCLGADFVGCPHVMLDVAMEASIARQTDIAPLASAIRSTLTKITRDGLKAHLHSIAYEDSPQRLWQAFLGDRHILVTSWAQNQVYTADFGTGLVPRYVEAIMPDMDGTIQIKQGSTRDFEARTSVAPDDAQPWYKHGVDVSLHLRSSVMEKLLEDTSLFP</sequence>
<protein>
    <submittedName>
        <fullName evidence="2">Transferase family protein</fullName>
    </submittedName>
</protein>
<dbReference type="RefSeq" id="XP_056789772.1">
    <property type="nucleotide sequence ID" value="XM_056934578.1"/>
</dbReference>
<dbReference type="Pfam" id="PF02458">
    <property type="entry name" value="Transferase"/>
    <property type="match status" value="2"/>
</dbReference>
<proteinExistence type="predicted"/>
<accession>A0A9W9X626</accession>
<dbReference type="GeneID" id="81624827"/>
<dbReference type="EMBL" id="JAPWDQ010000005">
    <property type="protein sequence ID" value="KAJ5484988.1"/>
    <property type="molecule type" value="Genomic_DNA"/>
</dbReference>
<organism evidence="2 3">
    <name type="scientific">Penicillium diatomitis</name>
    <dbReference type="NCBI Taxonomy" id="2819901"/>
    <lineage>
        <taxon>Eukaryota</taxon>
        <taxon>Fungi</taxon>
        <taxon>Dikarya</taxon>
        <taxon>Ascomycota</taxon>
        <taxon>Pezizomycotina</taxon>
        <taxon>Eurotiomycetes</taxon>
        <taxon>Eurotiomycetidae</taxon>
        <taxon>Eurotiales</taxon>
        <taxon>Aspergillaceae</taxon>
        <taxon>Penicillium</taxon>
    </lineage>
</organism>
<keyword evidence="1 2" id="KW-0808">Transferase</keyword>
<dbReference type="PANTHER" id="PTHR31642:SF310">
    <property type="entry name" value="FATTY ALCOHOL:CAFFEOYL-COA ACYLTRANSFERASE"/>
    <property type="match status" value="1"/>
</dbReference>
<evidence type="ECO:0000313" key="3">
    <source>
        <dbReference type="Proteomes" id="UP001148312"/>
    </source>
</evidence>
<reference evidence="2" key="2">
    <citation type="journal article" date="2023" name="IMA Fungus">
        <title>Comparative genomic study of the Penicillium genus elucidates a diverse pangenome and 15 lateral gene transfer events.</title>
        <authorList>
            <person name="Petersen C."/>
            <person name="Sorensen T."/>
            <person name="Nielsen M.R."/>
            <person name="Sondergaard T.E."/>
            <person name="Sorensen J.L."/>
            <person name="Fitzpatrick D.A."/>
            <person name="Frisvad J.C."/>
            <person name="Nielsen K.L."/>
        </authorList>
    </citation>
    <scope>NUCLEOTIDE SEQUENCE</scope>
    <source>
        <strain evidence="2">IBT 30728</strain>
    </source>
</reference>
<dbReference type="PANTHER" id="PTHR31642">
    <property type="entry name" value="TRICHOTHECENE 3-O-ACETYLTRANSFERASE"/>
    <property type="match status" value="1"/>
</dbReference>
<evidence type="ECO:0000313" key="2">
    <source>
        <dbReference type="EMBL" id="KAJ5484988.1"/>
    </source>
</evidence>
<dbReference type="AlphaFoldDB" id="A0A9W9X626"/>
<name>A0A9W9X626_9EURO</name>
<dbReference type="GO" id="GO:0016747">
    <property type="term" value="F:acyltransferase activity, transferring groups other than amino-acyl groups"/>
    <property type="evidence" value="ECO:0007669"/>
    <property type="project" value="TreeGrafter"/>
</dbReference>
<dbReference type="InterPro" id="IPR050317">
    <property type="entry name" value="Plant_Fungal_Acyltransferase"/>
</dbReference>
<dbReference type="Gene3D" id="3.30.559.10">
    <property type="entry name" value="Chloramphenicol acetyltransferase-like domain"/>
    <property type="match status" value="2"/>
</dbReference>
<comment type="caution">
    <text evidence="2">The sequence shown here is derived from an EMBL/GenBank/DDBJ whole genome shotgun (WGS) entry which is preliminary data.</text>
</comment>
<keyword evidence="3" id="KW-1185">Reference proteome</keyword>
<dbReference type="InterPro" id="IPR023213">
    <property type="entry name" value="CAT-like_dom_sf"/>
</dbReference>
<dbReference type="Proteomes" id="UP001148312">
    <property type="component" value="Unassembled WGS sequence"/>
</dbReference>
<dbReference type="GO" id="GO:0044550">
    <property type="term" value="P:secondary metabolite biosynthetic process"/>
    <property type="evidence" value="ECO:0007669"/>
    <property type="project" value="TreeGrafter"/>
</dbReference>
<evidence type="ECO:0000256" key="1">
    <source>
        <dbReference type="ARBA" id="ARBA00022679"/>
    </source>
</evidence>
<reference evidence="2" key="1">
    <citation type="submission" date="2022-12" db="EMBL/GenBank/DDBJ databases">
        <authorList>
            <person name="Petersen C."/>
        </authorList>
    </citation>
    <scope>NUCLEOTIDE SEQUENCE</scope>
    <source>
        <strain evidence="2">IBT 30728</strain>
    </source>
</reference>
<gene>
    <name evidence="2" type="ORF">N7539_004976</name>
</gene>